<organism evidence="2 3">
    <name type="scientific">Tanacetum coccineum</name>
    <dbReference type="NCBI Taxonomy" id="301880"/>
    <lineage>
        <taxon>Eukaryota</taxon>
        <taxon>Viridiplantae</taxon>
        <taxon>Streptophyta</taxon>
        <taxon>Embryophyta</taxon>
        <taxon>Tracheophyta</taxon>
        <taxon>Spermatophyta</taxon>
        <taxon>Magnoliopsida</taxon>
        <taxon>eudicotyledons</taxon>
        <taxon>Gunneridae</taxon>
        <taxon>Pentapetalae</taxon>
        <taxon>asterids</taxon>
        <taxon>campanulids</taxon>
        <taxon>Asterales</taxon>
        <taxon>Asteraceae</taxon>
        <taxon>Asteroideae</taxon>
        <taxon>Anthemideae</taxon>
        <taxon>Anthemidinae</taxon>
        <taxon>Tanacetum</taxon>
    </lineage>
</organism>
<name>A0ABQ5E051_9ASTR</name>
<proteinExistence type="predicted"/>
<dbReference type="EMBL" id="BQNB010015844">
    <property type="protein sequence ID" value="GJT44802.1"/>
    <property type="molecule type" value="Genomic_DNA"/>
</dbReference>
<keyword evidence="3" id="KW-1185">Reference proteome</keyword>
<gene>
    <name evidence="2" type="ORF">Tco_0953517</name>
</gene>
<evidence type="ECO:0000313" key="2">
    <source>
        <dbReference type="EMBL" id="GJT44802.1"/>
    </source>
</evidence>
<sequence>MASECNNSEPGFNCTNFLDSLKDSQLVPSKTDLDNLFGPLYEEYYETSPPEVSDNSATHTLDNDDTSSSSSIVVEEDEAPQIVSSSAEQVASEPNTPVLNDN</sequence>
<feature type="region of interest" description="Disordered" evidence="1">
    <location>
        <begin position="46"/>
        <end position="102"/>
    </location>
</feature>
<reference evidence="2" key="2">
    <citation type="submission" date="2022-01" db="EMBL/GenBank/DDBJ databases">
        <authorList>
            <person name="Yamashiro T."/>
            <person name="Shiraishi A."/>
            <person name="Satake H."/>
            <person name="Nakayama K."/>
        </authorList>
    </citation>
    <scope>NUCLEOTIDE SEQUENCE</scope>
</reference>
<comment type="caution">
    <text evidence="2">The sequence shown here is derived from an EMBL/GenBank/DDBJ whole genome shotgun (WGS) entry which is preliminary data.</text>
</comment>
<dbReference type="Proteomes" id="UP001151760">
    <property type="component" value="Unassembled WGS sequence"/>
</dbReference>
<feature type="compositionally biased region" description="Polar residues" evidence="1">
    <location>
        <begin position="82"/>
        <end position="102"/>
    </location>
</feature>
<evidence type="ECO:0000313" key="3">
    <source>
        <dbReference type="Proteomes" id="UP001151760"/>
    </source>
</evidence>
<reference evidence="2" key="1">
    <citation type="journal article" date="2022" name="Int. J. Mol. Sci.">
        <title>Draft Genome of Tanacetum Coccineum: Genomic Comparison of Closely Related Tanacetum-Family Plants.</title>
        <authorList>
            <person name="Yamashiro T."/>
            <person name="Shiraishi A."/>
            <person name="Nakayama K."/>
            <person name="Satake H."/>
        </authorList>
    </citation>
    <scope>NUCLEOTIDE SEQUENCE</scope>
</reference>
<protein>
    <submittedName>
        <fullName evidence="2">Uncharacterized protein</fullName>
    </submittedName>
</protein>
<accession>A0ABQ5E051</accession>
<evidence type="ECO:0000256" key="1">
    <source>
        <dbReference type="SAM" id="MobiDB-lite"/>
    </source>
</evidence>